<protein>
    <recommendedName>
        <fullName evidence="14">FXNA-like protease</fullName>
    </recommendedName>
</protein>
<dbReference type="FunFam" id="3.40.630.10:FF:000008">
    <property type="entry name" value="Endoplasmic reticulum metallopeptidase 1"/>
    <property type="match status" value="1"/>
</dbReference>
<evidence type="ECO:0000256" key="7">
    <source>
        <dbReference type="ARBA" id="ARBA00022801"/>
    </source>
</evidence>
<evidence type="ECO:0000256" key="12">
    <source>
        <dbReference type="ARBA" id="ARBA00023136"/>
    </source>
</evidence>
<keyword evidence="6" id="KW-0479">Metal-binding</keyword>
<evidence type="ECO:0000256" key="8">
    <source>
        <dbReference type="ARBA" id="ARBA00022824"/>
    </source>
</evidence>
<keyword evidence="12 15" id="KW-0472">Membrane</keyword>
<dbReference type="GO" id="GO:0005789">
    <property type="term" value="C:endoplasmic reticulum membrane"/>
    <property type="evidence" value="ECO:0007669"/>
    <property type="project" value="UniProtKB-SubCell"/>
</dbReference>
<keyword evidence="10 15" id="KW-1133">Transmembrane helix</keyword>
<keyword evidence="17" id="KW-1185">Reference proteome</keyword>
<keyword evidence="8" id="KW-0256">Endoplasmic reticulum</keyword>
<feature type="domain" description="Peptidase M28" evidence="16">
    <location>
        <begin position="163"/>
        <end position="358"/>
    </location>
</feature>
<dbReference type="Pfam" id="PF04389">
    <property type="entry name" value="Peptidase_M28"/>
    <property type="match status" value="1"/>
</dbReference>
<evidence type="ECO:0000256" key="14">
    <source>
        <dbReference type="ARBA" id="ARBA00078796"/>
    </source>
</evidence>
<evidence type="ECO:0000256" key="4">
    <source>
        <dbReference type="ARBA" id="ARBA00022670"/>
    </source>
</evidence>
<dbReference type="AlphaFoldDB" id="A0A914PIC1"/>
<dbReference type="Proteomes" id="UP000887578">
    <property type="component" value="Unplaced"/>
</dbReference>
<comment type="cofactor">
    <cofactor evidence="1">
        <name>Zn(2+)</name>
        <dbReference type="ChEBI" id="CHEBI:29105"/>
    </cofactor>
</comment>
<dbReference type="Gene3D" id="3.40.630.10">
    <property type="entry name" value="Zn peptidases"/>
    <property type="match status" value="1"/>
</dbReference>
<dbReference type="InterPro" id="IPR045175">
    <property type="entry name" value="M28_fam"/>
</dbReference>
<name>A0A914PIC1_9BILA</name>
<keyword evidence="4" id="KW-0645">Protease</keyword>
<dbReference type="CDD" id="cd03875">
    <property type="entry name" value="M28_Fxna_like"/>
    <property type="match status" value="1"/>
</dbReference>
<dbReference type="GO" id="GO:0006508">
    <property type="term" value="P:proteolysis"/>
    <property type="evidence" value="ECO:0007669"/>
    <property type="project" value="UniProtKB-KW"/>
</dbReference>
<reference evidence="18" key="1">
    <citation type="submission" date="2022-11" db="UniProtKB">
        <authorList>
            <consortium name="WormBaseParasite"/>
        </authorList>
    </citation>
    <scope>IDENTIFICATION</scope>
</reference>
<dbReference type="PANTHER" id="PTHR12147:SF22">
    <property type="entry name" value="ENDOPLASMIC RETICULUM METALLOPEPTIDASE 1"/>
    <property type="match status" value="1"/>
</dbReference>
<comment type="similarity">
    <text evidence="3">Belongs to the peptidase M28 family.</text>
</comment>
<evidence type="ECO:0000256" key="10">
    <source>
        <dbReference type="ARBA" id="ARBA00022989"/>
    </source>
</evidence>
<dbReference type="PANTHER" id="PTHR12147">
    <property type="entry name" value="METALLOPEPTIDASE M28 FAMILY MEMBER"/>
    <property type="match status" value="1"/>
</dbReference>
<dbReference type="InterPro" id="IPR007484">
    <property type="entry name" value="Peptidase_M28"/>
</dbReference>
<dbReference type="GO" id="GO:0008235">
    <property type="term" value="F:metalloexopeptidase activity"/>
    <property type="evidence" value="ECO:0007669"/>
    <property type="project" value="InterPro"/>
</dbReference>
<evidence type="ECO:0000259" key="16">
    <source>
        <dbReference type="Pfam" id="PF04389"/>
    </source>
</evidence>
<organism evidence="17 18">
    <name type="scientific">Panagrolaimus davidi</name>
    <dbReference type="NCBI Taxonomy" id="227884"/>
    <lineage>
        <taxon>Eukaryota</taxon>
        <taxon>Metazoa</taxon>
        <taxon>Ecdysozoa</taxon>
        <taxon>Nematoda</taxon>
        <taxon>Chromadorea</taxon>
        <taxon>Rhabditida</taxon>
        <taxon>Tylenchina</taxon>
        <taxon>Panagrolaimomorpha</taxon>
        <taxon>Panagrolaimoidea</taxon>
        <taxon>Panagrolaimidae</taxon>
        <taxon>Panagrolaimus</taxon>
    </lineage>
</organism>
<evidence type="ECO:0000256" key="3">
    <source>
        <dbReference type="ARBA" id="ARBA00010918"/>
    </source>
</evidence>
<keyword evidence="7" id="KW-0378">Hydrolase</keyword>
<accession>A0A914PIC1</accession>
<keyword evidence="11" id="KW-0482">Metalloprotease</keyword>
<dbReference type="InterPro" id="IPR048024">
    <property type="entry name" value="Fxna-like_M28_dom"/>
</dbReference>
<evidence type="ECO:0000256" key="15">
    <source>
        <dbReference type="SAM" id="Phobius"/>
    </source>
</evidence>
<feature type="transmembrane region" description="Helical" evidence="15">
    <location>
        <begin position="398"/>
        <end position="416"/>
    </location>
</feature>
<evidence type="ECO:0000256" key="2">
    <source>
        <dbReference type="ARBA" id="ARBA00004477"/>
    </source>
</evidence>
<evidence type="ECO:0000256" key="11">
    <source>
        <dbReference type="ARBA" id="ARBA00023049"/>
    </source>
</evidence>
<dbReference type="GO" id="GO:0046872">
    <property type="term" value="F:metal ion binding"/>
    <property type="evidence" value="ECO:0007669"/>
    <property type="project" value="UniProtKB-KW"/>
</dbReference>
<evidence type="ECO:0000256" key="9">
    <source>
        <dbReference type="ARBA" id="ARBA00022833"/>
    </source>
</evidence>
<evidence type="ECO:0000256" key="13">
    <source>
        <dbReference type="ARBA" id="ARBA00023180"/>
    </source>
</evidence>
<keyword evidence="5 15" id="KW-0812">Transmembrane</keyword>
<keyword evidence="13" id="KW-0325">Glycoprotein</keyword>
<feature type="transmembrane region" description="Helical" evidence="15">
    <location>
        <begin position="437"/>
        <end position="463"/>
    </location>
</feature>
<keyword evidence="9" id="KW-0862">Zinc</keyword>
<sequence length="466" mass="52190">MHDGGVRVRRNQLNVSSEKLLAEVQDDIDRFHTKIIKDHLVTKKLGYTEWLVILALLGALYGYVVYQDHQVPPVIRGNQHGNFSEERARVILNQIASLGPRVSGSDACEKKAFKIITSKLYELQTVAAGKGVNRIEVDIDRPTGCYDLKFLSSFTLCYHKITNIVGRIGPKTGPTNNAILLNCHFDTLPDTPGATDDAVSCAIMMEVLENLAYSNEPLKNDIVLLFNGAEENFLQASHGFITQHKWRHQIRAFINLEGTGSGGREILFQAGPGDSWLLKTYLDHAPYPHCSVLAQEVFQSGIIPSDTDFRVFRDYGRVSGLDIAYHRNGWVYHTEFDTADQINEGAIQRAGENILAVVKALIKSPYIEQPAHFNEGNKWVFYDVVGLFTVFYEVSSGFFFNLFVVGLVVVLVICRINAKAYTFTDLLVAFLHHFQALIAMAGTGIILVIIVKVLDLVMSWYAILHR</sequence>
<proteinExistence type="inferred from homology"/>
<dbReference type="WBParaSite" id="PDA_v2.g18110.t1">
    <property type="protein sequence ID" value="PDA_v2.g18110.t1"/>
    <property type="gene ID" value="PDA_v2.g18110"/>
</dbReference>
<evidence type="ECO:0000256" key="5">
    <source>
        <dbReference type="ARBA" id="ARBA00022692"/>
    </source>
</evidence>
<evidence type="ECO:0000313" key="17">
    <source>
        <dbReference type="Proteomes" id="UP000887578"/>
    </source>
</evidence>
<dbReference type="SUPFAM" id="SSF53187">
    <property type="entry name" value="Zn-dependent exopeptidases"/>
    <property type="match status" value="1"/>
</dbReference>
<evidence type="ECO:0000313" key="18">
    <source>
        <dbReference type="WBParaSite" id="PDA_v2.g18110.t1"/>
    </source>
</evidence>
<feature type="transmembrane region" description="Helical" evidence="15">
    <location>
        <begin position="47"/>
        <end position="66"/>
    </location>
</feature>
<evidence type="ECO:0000256" key="6">
    <source>
        <dbReference type="ARBA" id="ARBA00022723"/>
    </source>
</evidence>
<comment type="subcellular location">
    <subcellularLocation>
        <location evidence="2">Endoplasmic reticulum membrane</location>
        <topology evidence="2">Multi-pass membrane protein</topology>
    </subcellularLocation>
</comment>
<evidence type="ECO:0000256" key="1">
    <source>
        <dbReference type="ARBA" id="ARBA00001947"/>
    </source>
</evidence>